<sequence>MPSHYPHFDQGQGGVYTLPPISRDTDGSVRQISATETLYCFTCVGAYIRLEGSGTECFAVHISAHLCDSYTTCTADHAKLYLNEEQASSLHGTSKAKLHRTPDLRAWVESIDPAVITDNIYVVCPLSQDPGGDLLTGYHIVQAVKDLC</sequence>
<evidence type="ECO:0000313" key="1">
    <source>
        <dbReference type="EMBL" id="EME43348.1"/>
    </source>
</evidence>
<dbReference type="Proteomes" id="UP000016933">
    <property type="component" value="Unassembled WGS sequence"/>
</dbReference>
<dbReference type="OrthoDB" id="3366823at2759"/>
<dbReference type="HOGENOM" id="CLU_1758770_0_0_1"/>
<dbReference type="AlphaFoldDB" id="M2WMW0"/>
<evidence type="ECO:0000313" key="2">
    <source>
        <dbReference type="Proteomes" id="UP000016933"/>
    </source>
</evidence>
<gene>
    <name evidence="1" type="ORF">DOTSEDRAFT_25300</name>
</gene>
<name>M2WMW0_DOTSN</name>
<dbReference type="EMBL" id="KB446540">
    <property type="protein sequence ID" value="EME43348.1"/>
    <property type="molecule type" value="Genomic_DNA"/>
</dbReference>
<organism evidence="1 2">
    <name type="scientific">Dothistroma septosporum (strain NZE10 / CBS 128990)</name>
    <name type="common">Red band needle blight fungus</name>
    <name type="synonym">Mycosphaerella pini</name>
    <dbReference type="NCBI Taxonomy" id="675120"/>
    <lineage>
        <taxon>Eukaryota</taxon>
        <taxon>Fungi</taxon>
        <taxon>Dikarya</taxon>
        <taxon>Ascomycota</taxon>
        <taxon>Pezizomycotina</taxon>
        <taxon>Dothideomycetes</taxon>
        <taxon>Dothideomycetidae</taxon>
        <taxon>Mycosphaerellales</taxon>
        <taxon>Mycosphaerellaceae</taxon>
        <taxon>Dothistroma</taxon>
    </lineage>
</organism>
<reference evidence="1 2" key="2">
    <citation type="journal article" date="2012" name="PLoS Pathog.">
        <title>Diverse lifestyles and strategies of plant pathogenesis encoded in the genomes of eighteen Dothideomycetes fungi.</title>
        <authorList>
            <person name="Ohm R.A."/>
            <person name="Feau N."/>
            <person name="Henrissat B."/>
            <person name="Schoch C.L."/>
            <person name="Horwitz B.A."/>
            <person name="Barry K.W."/>
            <person name="Condon B.J."/>
            <person name="Copeland A.C."/>
            <person name="Dhillon B."/>
            <person name="Glaser F."/>
            <person name="Hesse C.N."/>
            <person name="Kosti I."/>
            <person name="LaButti K."/>
            <person name="Lindquist E.A."/>
            <person name="Lucas S."/>
            <person name="Salamov A.A."/>
            <person name="Bradshaw R.E."/>
            <person name="Ciuffetti L."/>
            <person name="Hamelin R.C."/>
            <person name="Kema G.H.J."/>
            <person name="Lawrence C."/>
            <person name="Scott J.A."/>
            <person name="Spatafora J.W."/>
            <person name="Turgeon B.G."/>
            <person name="de Wit P.J.G.M."/>
            <person name="Zhong S."/>
            <person name="Goodwin S.B."/>
            <person name="Grigoriev I.V."/>
        </authorList>
    </citation>
    <scope>NUCLEOTIDE SEQUENCE [LARGE SCALE GENOMIC DNA]</scope>
    <source>
        <strain evidence="2">NZE10 / CBS 128990</strain>
    </source>
</reference>
<accession>M2WMW0</accession>
<reference evidence="2" key="1">
    <citation type="journal article" date="2012" name="PLoS Genet.">
        <title>The genomes of the fungal plant pathogens Cladosporium fulvum and Dothistroma septosporum reveal adaptation to different hosts and lifestyles but also signatures of common ancestry.</title>
        <authorList>
            <person name="de Wit P.J.G.M."/>
            <person name="van der Burgt A."/>
            <person name="Oekmen B."/>
            <person name="Stergiopoulos I."/>
            <person name="Abd-Elsalam K.A."/>
            <person name="Aerts A.L."/>
            <person name="Bahkali A.H."/>
            <person name="Beenen H.G."/>
            <person name="Chettri P."/>
            <person name="Cox M.P."/>
            <person name="Datema E."/>
            <person name="de Vries R.P."/>
            <person name="Dhillon B."/>
            <person name="Ganley A.R."/>
            <person name="Griffiths S.A."/>
            <person name="Guo Y."/>
            <person name="Hamelin R.C."/>
            <person name="Henrissat B."/>
            <person name="Kabir M.S."/>
            <person name="Jashni M.K."/>
            <person name="Kema G."/>
            <person name="Klaubauf S."/>
            <person name="Lapidus A."/>
            <person name="Levasseur A."/>
            <person name="Lindquist E."/>
            <person name="Mehrabi R."/>
            <person name="Ohm R.A."/>
            <person name="Owen T.J."/>
            <person name="Salamov A."/>
            <person name="Schwelm A."/>
            <person name="Schijlen E."/>
            <person name="Sun H."/>
            <person name="van den Burg H.A."/>
            <person name="van Ham R.C.H.J."/>
            <person name="Zhang S."/>
            <person name="Goodwin S.B."/>
            <person name="Grigoriev I.V."/>
            <person name="Collemare J."/>
            <person name="Bradshaw R.E."/>
        </authorList>
    </citation>
    <scope>NUCLEOTIDE SEQUENCE [LARGE SCALE GENOMIC DNA]</scope>
    <source>
        <strain evidence="2">NZE10 / CBS 128990</strain>
    </source>
</reference>
<proteinExistence type="predicted"/>
<protein>
    <submittedName>
        <fullName evidence="1">Uncharacterized protein</fullName>
    </submittedName>
</protein>
<keyword evidence="2" id="KW-1185">Reference proteome</keyword>